<proteinExistence type="predicted"/>
<sequence length="597" mass="60107">MPPSGVYATAFASSIFPPLRRSSLLGARDVSVLPRRAVAAARPLRMAAADATAGTTATPAAAASAPPSAELPAPSSPPTAAAPGTVTRPTDAPSRISGVRPVALVVGAAGRLGAAVVEELRVAGSWDIIRHSRRPREDVPGETGTASGQGGGGEAAAASAAGQVVAVEDLHADLVTTPAADLLAAVADLSPNRRLDVVLWAAGGGRGSPPASVEGAALPALADALAAGGFVRAGRGAANGGGGDAGPTEATLFDWADPSRAAADAARWAPLDDVIMGGSSSSTLRAVGGGADGASEDAGLGPCALFAGTLRVANRGGFAQARARLEPALNLNGYDGLALTVRGDGRDYKVNLKNGDTPEITFQAQFSTTAATPSTTGPTGADRWHRVTLPWAEFLPVRRGRLLHGEGGATYGRTLDTTALSSVAVLCSKLSAGGLPSPSFHPGPFSLALRSITAYRAAPPVLVVASAAAVTRPGWTAEQVAANPGAAAIPIVKLNPGGVLGAKAAGEEGVRASGTRYAIIRATALVDGESPPTRAVLMEQGDTAVGRLTRADMARVMVTAAGEPAAAWKTWEVRERVDVEGNEQQLVDAMRTMQLDE</sequence>
<protein>
    <submittedName>
        <fullName evidence="1">Uncharacterized protein</fullName>
    </submittedName>
</protein>
<evidence type="ECO:0000313" key="2">
    <source>
        <dbReference type="Proteomes" id="UP000798662"/>
    </source>
</evidence>
<gene>
    <name evidence="1" type="ORF">I4F81_003283</name>
</gene>
<reference evidence="1" key="1">
    <citation type="submission" date="2019-11" db="EMBL/GenBank/DDBJ databases">
        <title>Nori genome reveals adaptations in red seaweeds to the harsh intertidal environment.</title>
        <authorList>
            <person name="Wang D."/>
            <person name="Mao Y."/>
        </authorList>
    </citation>
    <scope>NUCLEOTIDE SEQUENCE</scope>
    <source>
        <tissue evidence="1">Gametophyte</tissue>
    </source>
</reference>
<comment type="caution">
    <text evidence="1">The sequence shown here is derived from an EMBL/GenBank/DDBJ whole genome shotgun (WGS) entry which is preliminary data.</text>
</comment>
<evidence type="ECO:0000313" key="1">
    <source>
        <dbReference type="EMBL" id="KAK1860695.1"/>
    </source>
</evidence>
<organism evidence="1 2">
    <name type="scientific">Pyropia yezoensis</name>
    <name type="common">Susabi-nori</name>
    <name type="synonym">Porphyra yezoensis</name>
    <dbReference type="NCBI Taxonomy" id="2788"/>
    <lineage>
        <taxon>Eukaryota</taxon>
        <taxon>Rhodophyta</taxon>
        <taxon>Bangiophyceae</taxon>
        <taxon>Bangiales</taxon>
        <taxon>Bangiaceae</taxon>
        <taxon>Pyropia</taxon>
    </lineage>
</organism>
<dbReference type="EMBL" id="CM020618">
    <property type="protein sequence ID" value="KAK1860695.1"/>
    <property type="molecule type" value="Genomic_DNA"/>
</dbReference>
<accession>A0ACC3BRZ8</accession>
<keyword evidence="2" id="KW-1185">Reference proteome</keyword>
<name>A0ACC3BRZ8_PYRYE</name>
<dbReference type="Proteomes" id="UP000798662">
    <property type="component" value="Chromosome 1"/>
</dbReference>